<evidence type="ECO:0000313" key="3">
    <source>
        <dbReference type="Proteomes" id="UP000451565"/>
    </source>
</evidence>
<protein>
    <submittedName>
        <fullName evidence="2">Uncharacterized protein</fullName>
    </submittedName>
</protein>
<evidence type="ECO:0000256" key="1">
    <source>
        <dbReference type="SAM" id="Phobius"/>
    </source>
</evidence>
<sequence length="67" mass="7103">MGISYGTSIILSLIPLVLGSISVLTSFAYMLSGLVFIAACASSLLPEFHLNAKDIVNFAKSDVVVRK</sequence>
<proteinExistence type="predicted"/>
<evidence type="ECO:0000313" key="2">
    <source>
        <dbReference type="EMBL" id="MQR00793.1"/>
    </source>
</evidence>
<dbReference type="RefSeq" id="WP_153234414.1">
    <property type="nucleotide sequence ID" value="NZ_WINI01000004.1"/>
</dbReference>
<keyword evidence="3" id="KW-1185">Reference proteome</keyword>
<dbReference type="EMBL" id="WINI01000004">
    <property type="protein sequence ID" value="MQR00793.1"/>
    <property type="molecule type" value="Genomic_DNA"/>
</dbReference>
<keyword evidence="1" id="KW-1133">Transmembrane helix</keyword>
<feature type="transmembrane region" description="Helical" evidence="1">
    <location>
        <begin position="12"/>
        <end position="45"/>
    </location>
</feature>
<gene>
    <name evidence="2" type="ORF">GEV47_08870</name>
</gene>
<keyword evidence="1" id="KW-0812">Transmembrane</keyword>
<dbReference type="OrthoDB" id="9874940at2"/>
<keyword evidence="1" id="KW-0472">Membrane</keyword>
<name>A0A843YT70_9BURK</name>
<organism evidence="2 3">
    <name type="scientific">Glaciimonas soli</name>
    <dbReference type="NCBI Taxonomy" id="2590999"/>
    <lineage>
        <taxon>Bacteria</taxon>
        <taxon>Pseudomonadati</taxon>
        <taxon>Pseudomonadota</taxon>
        <taxon>Betaproteobacteria</taxon>
        <taxon>Burkholderiales</taxon>
        <taxon>Oxalobacteraceae</taxon>
        <taxon>Glaciimonas</taxon>
    </lineage>
</organism>
<dbReference type="Proteomes" id="UP000451565">
    <property type="component" value="Unassembled WGS sequence"/>
</dbReference>
<dbReference type="AlphaFoldDB" id="A0A843YT70"/>
<comment type="caution">
    <text evidence="2">The sequence shown here is derived from an EMBL/GenBank/DDBJ whole genome shotgun (WGS) entry which is preliminary data.</text>
</comment>
<reference evidence="2 3" key="1">
    <citation type="submission" date="2019-10" db="EMBL/GenBank/DDBJ databases">
        <title>Glaciimonas soli sp. nov., a psychrophilic bacterium isolated from the forest soil of a high elevation mountain in Taiwan.</title>
        <authorList>
            <person name="Wang L.-T."/>
            <person name="Shieh W.Y."/>
        </authorList>
    </citation>
    <scope>NUCLEOTIDE SEQUENCE [LARGE SCALE GENOMIC DNA]</scope>
    <source>
        <strain evidence="2 3">GS1</strain>
    </source>
</reference>
<accession>A0A843YT70</accession>